<gene>
    <name evidence="1" type="ORF">MANES_02G202600</name>
</gene>
<sequence>MHWRIGNSFSVNILSDPWLYSEDGFHVSLPFLSGFRNLLVRDLFSNDTYQWNYFLLCNLFLPRDVKKNLKLPICQENLEDDLVWHSICGGDYIVKSGYDVALSMTALLARLLTQLSDWSKLWALQIPPKMKNFIWTKPISDTLKCNVDAYVHLNACSSSFAVVVHDEFGIVLYGFSDFYPNIVSPLAAEAVALRETLRWLLSLNLLSVY</sequence>
<dbReference type="STRING" id="3983.A0A2C9WFQ7"/>
<dbReference type="PANTHER" id="PTHR47074:SF11">
    <property type="entry name" value="REVERSE TRANSCRIPTASE-LIKE PROTEIN"/>
    <property type="match status" value="1"/>
</dbReference>
<accession>A0A2C9WFQ7</accession>
<protein>
    <recommendedName>
        <fullName evidence="2">RNase H type-1 domain-containing protein</fullName>
    </recommendedName>
</protein>
<proteinExistence type="predicted"/>
<name>A0A2C9WFQ7_MANES</name>
<dbReference type="InterPro" id="IPR052929">
    <property type="entry name" value="RNase_H-like_EbsB-rel"/>
</dbReference>
<evidence type="ECO:0008006" key="2">
    <source>
        <dbReference type="Google" id="ProtNLM"/>
    </source>
</evidence>
<evidence type="ECO:0000313" key="1">
    <source>
        <dbReference type="EMBL" id="OAY58731.1"/>
    </source>
</evidence>
<reference evidence="1" key="1">
    <citation type="submission" date="2016-02" db="EMBL/GenBank/DDBJ databases">
        <title>WGS assembly of Manihot esculenta.</title>
        <authorList>
            <person name="Bredeson J.V."/>
            <person name="Prochnik S.E."/>
            <person name="Lyons J.B."/>
            <person name="Schmutz J."/>
            <person name="Grimwood J."/>
            <person name="Vrebalov J."/>
            <person name="Bart R.S."/>
            <person name="Amuge T."/>
            <person name="Ferguson M.E."/>
            <person name="Green R."/>
            <person name="Putnam N."/>
            <person name="Stites J."/>
            <person name="Rounsley S."/>
            <person name="Rokhsar D.S."/>
        </authorList>
    </citation>
    <scope>NUCLEOTIDE SEQUENCE [LARGE SCALE GENOMIC DNA]</scope>
    <source>
        <tissue evidence="1">Leaf</tissue>
    </source>
</reference>
<dbReference type="EMBL" id="CM004388">
    <property type="protein sequence ID" value="OAY58731.1"/>
    <property type="molecule type" value="Genomic_DNA"/>
</dbReference>
<organism evidence="1">
    <name type="scientific">Manihot esculenta</name>
    <name type="common">Cassava</name>
    <name type="synonym">Jatropha manihot</name>
    <dbReference type="NCBI Taxonomy" id="3983"/>
    <lineage>
        <taxon>Eukaryota</taxon>
        <taxon>Viridiplantae</taxon>
        <taxon>Streptophyta</taxon>
        <taxon>Embryophyta</taxon>
        <taxon>Tracheophyta</taxon>
        <taxon>Spermatophyta</taxon>
        <taxon>Magnoliopsida</taxon>
        <taxon>eudicotyledons</taxon>
        <taxon>Gunneridae</taxon>
        <taxon>Pentapetalae</taxon>
        <taxon>rosids</taxon>
        <taxon>fabids</taxon>
        <taxon>Malpighiales</taxon>
        <taxon>Euphorbiaceae</taxon>
        <taxon>Crotonoideae</taxon>
        <taxon>Manihoteae</taxon>
        <taxon>Manihot</taxon>
    </lineage>
</organism>
<dbReference type="AlphaFoldDB" id="A0A2C9WFQ7"/>
<dbReference type="PANTHER" id="PTHR47074">
    <property type="entry name" value="BNAC02G40300D PROTEIN"/>
    <property type="match status" value="1"/>
</dbReference>